<sequence length="80" mass="8513">MRVKEEEEEEAEEGKGKANKAAEDADGNLGNRMGLAFAAKAATAASDKLNPTGKKEREVKEFLALEADSDNVMSKIGLST</sequence>
<feature type="compositionally biased region" description="Basic and acidic residues" evidence="1">
    <location>
        <begin position="13"/>
        <end position="23"/>
    </location>
</feature>
<keyword evidence="3" id="KW-1185">Reference proteome</keyword>
<evidence type="ECO:0000313" key="3">
    <source>
        <dbReference type="Proteomes" id="UP000186817"/>
    </source>
</evidence>
<accession>A0A1Q9EXF2</accession>
<dbReference type="Proteomes" id="UP000186817">
    <property type="component" value="Unassembled WGS sequence"/>
</dbReference>
<comment type="caution">
    <text evidence="2">The sequence shown here is derived from an EMBL/GenBank/DDBJ whole genome shotgun (WGS) entry which is preliminary data.</text>
</comment>
<protein>
    <submittedName>
        <fullName evidence="2">Uncharacterized protein</fullName>
    </submittedName>
</protein>
<feature type="region of interest" description="Disordered" evidence="1">
    <location>
        <begin position="1"/>
        <end position="28"/>
    </location>
</feature>
<proteinExistence type="predicted"/>
<evidence type="ECO:0000313" key="2">
    <source>
        <dbReference type="EMBL" id="OLQ12062.1"/>
    </source>
</evidence>
<organism evidence="2 3">
    <name type="scientific">Symbiodinium microadriaticum</name>
    <name type="common">Dinoflagellate</name>
    <name type="synonym">Zooxanthella microadriatica</name>
    <dbReference type="NCBI Taxonomy" id="2951"/>
    <lineage>
        <taxon>Eukaryota</taxon>
        <taxon>Sar</taxon>
        <taxon>Alveolata</taxon>
        <taxon>Dinophyceae</taxon>
        <taxon>Suessiales</taxon>
        <taxon>Symbiodiniaceae</taxon>
        <taxon>Symbiodinium</taxon>
    </lineage>
</organism>
<dbReference type="EMBL" id="LSRX01000049">
    <property type="protein sequence ID" value="OLQ12062.1"/>
    <property type="molecule type" value="Genomic_DNA"/>
</dbReference>
<evidence type="ECO:0000256" key="1">
    <source>
        <dbReference type="SAM" id="MobiDB-lite"/>
    </source>
</evidence>
<name>A0A1Q9EXF2_SYMMI</name>
<dbReference type="AlphaFoldDB" id="A0A1Q9EXF2"/>
<feature type="compositionally biased region" description="Acidic residues" evidence="1">
    <location>
        <begin position="1"/>
        <end position="12"/>
    </location>
</feature>
<gene>
    <name evidence="2" type="ORF">AK812_SmicGene4046</name>
</gene>
<reference evidence="2 3" key="1">
    <citation type="submission" date="2016-02" db="EMBL/GenBank/DDBJ databases">
        <title>Genome analysis of coral dinoflagellate symbionts highlights evolutionary adaptations to a symbiotic lifestyle.</title>
        <authorList>
            <person name="Aranda M."/>
            <person name="Li Y."/>
            <person name="Liew Y.J."/>
            <person name="Baumgarten S."/>
            <person name="Simakov O."/>
            <person name="Wilson M."/>
            <person name="Piel J."/>
            <person name="Ashoor H."/>
            <person name="Bougouffa S."/>
            <person name="Bajic V.B."/>
            <person name="Ryu T."/>
            <person name="Ravasi T."/>
            <person name="Bayer T."/>
            <person name="Micklem G."/>
            <person name="Kim H."/>
            <person name="Bhak J."/>
            <person name="Lajeunesse T.C."/>
            <person name="Voolstra C.R."/>
        </authorList>
    </citation>
    <scope>NUCLEOTIDE SEQUENCE [LARGE SCALE GENOMIC DNA]</scope>
    <source>
        <strain evidence="2 3">CCMP2467</strain>
    </source>
</reference>